<protein>
    <submittedName>
        <fullName evidence="1">Uncharacterized protein</fullName>
    </submittedName>
</protein>
<evidence type="ECO:0000313" key="2">
    <source>
        <dbReference type="Proteomes" id="UP001497535"/>
    </source>
</evidence>
<gene>
    <name evidence="1" type="ORF">MENTE1834_LOCUS27136</name>
</gene>
<organism evidence="1 2">
    <name type="scientific">Meloidogyne enterolobii</name>
    <name type="common">Root-knot nematode worm</name>
    <name type="synonym">Meloidogyne mayaguensis</name>
    <dbReference type="NCBI Taxonomy" id="390850"/>
    <lineage>
        <taxon>Eukaryota</taxon>
        <taxon>Metazoa</taxon>
        <taxon>Ecdysozoa</taxon>
        <taxon>Nematoda</taxon>
        <taxon>Chromadorea</taxon>
        <taxon>Rhabditida</taxon>
        <taxon>Tylenchina</taxon>
        <taxon>Tylenchomorpha</taxon>
        <taxon>Tylenchoidea</taxon>
        <taxon>Meloidogynidae</taxon>
        <taxon>Meloidogyninae</taxon>
        <taxon>Meloidogyne</taxon>
    </lineage>
</organism>
<reference evidence="1" key="1">
    <citation type="submission" date="2023-11" db="EMBL/GenBank/DDBJ databases">
        <authorList>
            <person name="Poullet M."/>
        </authorList>
    </citation>
    <scope>NUCLEOTIDE SEQUENCE</scope>
    <source>
        <strain evidence="1">E1834</strain>
    </source>
</reference>
<dbReference type="EMBL" id="CAVMJV010000040">
    <property type="protein sequence ID" value="CAK5079987.1"/>
    <property type="molecule type" value="Genomic_DNA"/>
</dbReference>
<evidence type="ECO:0000313" key="1">
    <source>
        <dbReference type="EMBL" id="CAK5079987.1"/>
    </source>
</evidence>
<accession>A0ACB0ZNH4</accession>
<sequence length="137" mass="15348">MLDLDELTNTNVPESIRLRQKLGKQIPEEGVDESKMLNELREIASLNNPYKTFIDCIVPSVIVKNMLQNAGWTSPYTPYQPEIAQGRLESLLNFQTMISDLTGLPFSNASLLDESTACAEAIALAVRVTKRRSLFFV</sequence>
<comment type="caution">
    <text evidence="1">The sequence shown here is derived from an EMBL/GenBank/DDBJ whole genome shotgun (WGS) entry which is preliminary data.</text>
</comment>
<name>A0ACB0ZNH4_MELEN</name>
<dbReference type="Proteomes" id="UP001497535">
    <property type="component" value="Unassembled WGS sequence"/>
</dbReference>
<keyword evidence="2" id="KW-1185">Reference proteome</keyword>
<proteinExistence type="predicted"/>